<evidence type="ECO:0000256" key="3">
    <source>
        <dbReference type="ARBA" id="ARBA00022801"/>
    </source>
</evidence>
<keyword evidence="3 7" id="KW-0378">Hydrolase</keyword>
<feature type="domain" description="Helicase ATP-binding" evidence="9">
    <location>
        <begin position="135"/>
        <end position="306"/>
    </location>
</feature>
<proteinExistence type="inferred from homology"/>
<evidence type="ECO:0000256" key="7">
    <source>
        <dbReference type="RuleBase" id="RU000492"/>
    </source>
</evidence>
<dbReference type="InterPro" id="IPR001650">
    <property type="entry name" value="Helicase_C-like"/>
</dbReference>
<dbReference type="GO" id="GO:0003724">
    <property type="term" value="F:RNA helicase activity"/>
    <property type="evidence" value="ECO:0007669"/>
    <property type="project" value="UniProtKB-EC"/>
</dbReference>
<dbReference type="SUPFAM" id="SSF52540">
    <property type="entry name" value="P-loop containing nucleoside triphosphate hydrolases"/>
    <property type="match status" value="1"/>
</dbReference>
<dbReference type="CDD" id="cd18787">
    <property type="entry name" value="SF2_C_DEAD"/>
    <property type="match status" value="1"/>
</dbReference>
<dbReference type="InterPro" id="IPR011545">
    <property type="entry name" value="DEAD/DEAH_box_helicase_dom"/>
</dbReference>
<feature type="domain" description="Helicase C-terminal" evidence="10">
    <location>
        <begin position="335"/>
        <end position="488"/>
    </location>
</feature>
<accession>A0A8S1IZ26</accession>
<dbReference type="CDD" id="cd17963">
    <property type="entry name" value="DEADc_DDX19_DDX25"/>
    <property type="match status" value="1"/>
</dbReference>
<dbReference type="Pfam" id="PF00270">
    <property type="entry name" value="DEAD"/>
    <property type="match status" value="1"/>
</dbReference>
<evidence type="ECO:0000256" key="6">
    <source>
        <dbReference type="PROSITE-ProRule" id="PRU00552"/>
    </source>
</evidence>
<comment type="caution">
    <text evidence="12">The sequence shown here is derived from an EMBL/GenBank/DDBJ whole genome shotgun (WGS) entry which is preliminary data.</text>
</comment>
<dbReference type="EC" id="3.6.4.13" evidence="1"/>
<evidence type="ECO:0000313" key="13">
    <source>
        <dbReference type="Proteomes" id="UP000708148"/>
    </source>
</evidence>
<dbReference type="Proteomes" id="UP000708148">
    <property type="component" value="Unassembled WGS sequence"/>
</dbReference>
<protein>
    <recommendedName>
        <fullName evidence="1">RNA helicase</fullName>
        <ecNumber evidence="1">3.6.4.13</ecNumber>
    </recommendedName>
</protein>
<keyword evidence="13" id="KW-1185">Reference proteome</keyword>
<dbReference type="PROSITE" id="PS51194">
    <property type="entry name" value="HELICASE_CTER"/>
    <property type="match status" value="1"/>
</dbReference>
<sequence length="500" mass="55253">MSAQGGTSVEAAAGTAPGTSGAAAAAPADGPNATDGARQPAGAASISATVAALADRVSDVKVGKEEQTDEPDPSMKSAGLQESEKEVETNIVGETMYTSASTFEDLGLPTELLEGLYVEMKFQRPSKVQATTLPMILNPPHRDLIAQAHNGSGKTTCFVLAMLTRVDPELHEPQALCVCPTRELVAQNHAVLQKMGKYTKLESMSTSTSEELPTSQKIKAQIIFGTHGRLKFWISRRMLGLGKMKVVVLDEADNMLEAQGFADDSFRMIREIRSQSPGIQLLMFSATYSEVVRKFACRISREANEVFLPKEELSLDVIKQYRVNVPYKDDKVWVLLQQILPNCEKLGQTIIFVRTREMARVLHARLTEDGFKCTAISGEMPFDKRDQVVNEFRTGVTTILISTDVLSRGFNVDEVTLVVNYDIPTDRNREPAFETYLHRIGRSGRFGRKGVAFNLCVSNWNDGQILDRISEYFQREIPAVEYEDEEAFLRILKDAGLTDG</sequence>
<feature type="short sequence motif" description="Q motif" evidence="6">
    <location>
        <begin position="101"/>
        <end position="130"/>
    </location>
</feature>
<feature type="region of interest" description="Disordered" evidence="8">
    <location>
        <begin position="1"/>
        <end position="46"/>
    </location>
</feature>
<keyword evidence="4 7" id="KW-0347">Helicase</keyword>
<evidence type="ECO:0000256" key="2">
    <source>
        <dbReference type="ARBA" id="ARBA00022741"/>
    </source>
</evidence>
<gene>
    <name evidence="12" type="ORF">OSTQU699_LOCUS5784</name>
</gene>
<dbReference type="EMBL" id="CAJHUC010001258">
    <property type="protein sequence ID" value="CAD7700425.1"/>
    <property type="molecule type" value="Genomic_DNA"/>
</dbReference>
<keyword evidence="5 7" id="KW-0067">ATP-binding</keyword>
<feature type="domain" description="DEAD-box RNA helicase Q" evidence="11">
    <location>
        <begin position="101"/>
        <end position="130"/>
    </location>
</feature>
<dbReference type="SMART" id="SM00490">
    <property type="entry name" value="HELICc"/>
    <property type="match status" value="1"/>
</dbReference>
<organism evidence="12 13">
    <name type="scientific">Ostreobium quekettii</name>
    <dbReference type="NCBI Taxonomy" id="121088"/>
    <lineage>
        <taxon>Eukaryota</taxon>
        <taxon>Viridiplantae</taxon>
        <taxon>Chlorophyta</taxon>
        <taxon>core chlorophytes</taxon>
        <taxon>Ulvophyceae</taxon>
        <taxon>TCBD clade</taxon>
        <taxon>Bryopsidales</taxon>
        <taxon>Ostreobineae</taxon>
        <taxon>Ostreobiaceae</taxon>
        <taxon>Ostreobium</taxon>
    </lineage>
</organism>
<evidence type="ECO:0000256" key="1">
    <source>
        <dbReference type="ARBA" id="ARBA00012552"/>
    </source>
</evidence>
<dbReference type="GO" id="GO:0016787">
    <property type="term" value="F:hydrolase activity"/>
    <property type="evidence" value="ECO:0007669"/>
    <property type="project" value="UniProtKB-KW"/>
</dbReference>
<evidence type="ECO:0000256" key="5">
    <source>
        <dbReference type="ARBA" id="ARBA00022840"/>
    </source>
</evidence>
<dbReference type="AlphaFoldDB" id="A0A8S1IZ26"/>
<dbReference type="PROSITE" id="PS51195">
    <property type="entry name" value="Q_MOTIF"/>
    <property type="match status" value="1"/>
</dbReference>
<evidence type="ECO:0000259" key="10">
    <source>
        <dbReference type="PROSITE" id="PS51194"/>
    </source>
</evidence>
<dbReference type="PROSITE" id="PS51192">
    <property type="entry name" value="HELICASE_ATP_BIND_1"/>
    <property type="match status" value="1"/>
</dbReference>
<dbReference type="Pfam" id="PF00271">
    <property type="entry name" value="Helicase_C"/>
    <property type="match status" value="1"/>
</dbReference>
<feature type="region of interest" description="Disordered" evidence="8">
    <location>
        <begin position="60"/>
        <end position="87"/>
    </location>
</feature>
<evidence type="ECO:0000259" key="9">
    <source>
        <dbReference type="PROSITE" id="PS51192"/>
    </source>
</evidence>
<dbReference type="PANTHER" id="PTHR47958">
    <property type="entry name" value="ATP-DEPENDENT RNA HELICASE DBP3"/>
    <property type="match status" value="1"/>
</dbReference>
<dbReference type="Gene3D" id="3.40.50.300">
    <property type="entry name" value="P-loop containing nucleotide triphosphate hydrolases"/>
    <property type="match status" value="2"/>
</dbReference>
<dbReference type="GO" id="GO:0005524">
    <property type="term" value="F:ATP binding"/>
    <property type="evidence" value="ECO:0007669"/>
    <property type="project" value="UniProtKB-KW"/>
</dbReference>
<dbReference type="InterPro" id="IPR000629">
    <property type="entry name" value="RNA-helicase_DEAD-box_CS"/>
</dbReference>
<name>A0A8S1IZ26_9CHLO</name>
<dbReference type="OrthoDB" id="10265785at2759"/>
<evidence type="ECO:0000259" key="11">
    <source>
        <dbReference type="PROSITE" id="PS51195"/>
    </source>
</evidence>
<dbReference type="InterPro" id="IPR014014">
    <property type="entry name" value="RNA_helicase_DEAD_Q_motif"/>
</dbReference>
<keyword evidence="2 7" id="KW-0547">Nucleotide-binding</keyword>
<dbReference type="PROSITE" id="PS00039">
    <property type="entry name" value="DEAD_ATP_HELICASE"/>
    <property type="match status" value="1"/>
</dbReference>
<dbReference type="InterPro" id="IPR014001">
    <property type="entry name" value="Helicase_ATP-bd"/>
</dbReference>
<evidence type="ECO:0000313" key="12">
    <source>
        <dbReference type="EMBL" id="CAD7700425.1"/>
    </source>
</evidence>
<feature type="compositionally biased region" description="Low complexity" evidence="8">
    <location>
        <begin position="11"/>
        <end position="46"/>
    </location>
</feature>
<evidence type="ECO:0000256" key="4">
    <source>
        <dbReference type="ARBA" id="ARBA00022806"/>
    </source>
</evidence>
<dbReference type="InterPro" id="IPR027417">
    <property type="entry name" value="P-loop_NTPase"/>
</dbReference>
<dbReference type="GO" id="GO:0003676">
    <property type="term" value="F:nucleic acid binding"/>
    <property type="evidence" value="ECO:0007669"/>
    <property type="project" value="InterPro"/>
</dbReference>
<evidence type="ECO:0000256" key="8">
    <source>
        <dbReference type="SAM" id="MobiDB-lite"/>
    </source>
</evidence>
<reference evidence="12" key="1">
    <citation type="submission" date="2020-12" db="EMBL/GenBank/DDBJ databases">
        <authorList>
            <person name="Iha C."/>
        </authorList>
    </citation>
    <scope>NUCLEOTIDE SEQUENCE</scope>
</reference>
<dbReference type="SMART" id="SM00487">
    <property type="entry name" value="DEXDc"/>
    <property type="match status" value="1"/>
</dbReference>
<comment type="similarity">
    <text evidence="7">Belongs to the DEAD box helicase family.</text>
</comment>